<sequence>MIFRSLRVWLVRSFIVTSIAVFCILRYAEWFLSNFTLCKGLLLAIVCLCICLWTGAGKSLKEFVAPRVSFLLSLGRGMLPVDLRSSLSDVNQAFQLLENFTTNGSSSHTAAHTHFPGQLSRLQAGLVESRDHFCSTAELAYNVSIKGIQFVTRANTIQQLSSAEGFRAEQAEENVRELADIAQSIADECRKVYKQLKLTSSFLASKHLVASQLIGNVAAKLEEVSDTFTKDDAAVVATLGLGLVYCAVYASGLVAVPMPAIVAAAARRVVGPKVVATLGYTLGTTFLGMGADEYRNSPSFAAISNLQGQLKHLQVSTVNLEASLRRALSAVKELEKFWIEQHVSIMALRTKIRLHRSRTRFTITWPQDDLHRSETAFSDFAVAFLEFSS</sequence>
<evidence type="ECO:0000313" key="2">
    <source>
        <dbReference type="EMBL" id="KAK9837669.1"/>
    </source>
</evidence>
<dbReference type="AlphaFoldDB" id="A0AAW1RVC1"/>
<reference evidence="2 3" key="1">
    <citation type="journal article" date="2024" name="Nat. Commun.">
        <title>Phylogenomics reveals the evolutionary origins of lichenization in chlorophyte algae.</title>
        <authorList>
            <person name="Puginier C."/>
            <person name="Libourel C."/>
            <person name="Otte J."/>
            <person name="Skaloud P."/>
            <person name="Haon M."/>
            <person name="Grisel S."/>
            <person name="Petersen M."/>
            <person name="Berrin J.G."/>
            <person name="Delaux P.M."/>
            <person name="Dal Grande F."/>
            <person name="Keller J."/>
        </authorList>
    </citation>
    <scope>NUCLEOTIDE SEQUENCE [LARGE SCALE GENOMIC DNA]</scope>
    <source>
        <strain evidence="2 3">SAG 2145</strain>
    </source>
</reference>
<dbReference type="Proteomes" id="UP001438707">
    <property type="component" value="Unassembled WGS sequence"/>
</dbReference>
<protein>
    <submittedName>
        <fullName evidence="2">Uncharacterized protein</fullName>
    </submittedName>
</protein>
<keyword evidence="1" id="KW-0472">Membrane</keyword>
<name>A0AAW1RVC1_9CHLO</name>
<evidence type="ECO:0000313" key="3">
    <source>
        <dbReference type="Proteomes" id="UP001438707"/>
    </source>
</evidence>
<evidence type="ECO:0000256" key="1">
    <source>
        <dbReference type="SAM" id="Phobius"/>
    </source>
</evidence>
<keyword evidence="1" id="KW-1133">Transmembrane helix</keyword>
<keyword evidence="1" id="KW-0812">Transmembrane</keyword>
<proteinExistence type="predicted"/>
<gene>
    <name evidence="2" type="ORF">WJX74_002560</name>
</gene>
<feature type="transmembrane region" description="Helical" evidence="1">
    <location>
        <begin position="34"/>
        <end position="53"/>
    </location>
</feature>
<keyword evidence="3" id="KW-1185">Reference proteome</keyword>
<comment type="caution">
    <text evidence="2">The sequence shown here is derived from an EMBL/GenBank/DDBJ whole genome shotgun (WGS) entry which is preliminary data.</text>
</comment>
<accession>A0AAW1RVC1</accession>
<organism evidence="2 3">
    <name type="scientific">Apatococcus lobatus</name>
    <dbReference type="NCBI Taxonomy" id="904363"/>
    <lineage>
        <taxon>Eukaryota</taxon>
        <taxon>Viridiplantae</taxon>
        <taxon>Chlorophyta</taxon>
        <taxon>core chlorophytes</taxon>
        <taxon>Trebouxiophyceae</taxon>
        <taxon>Chlorellales</taxon>
        <taxon>Chlorellaceae</taxon>
        <taxon>Apatococcus</taxon>
    </lineage>
</organism>
<feature type="transmembrane region" description="Helical" evidence="1">
    <location>
        <begin position="9"/>
        <end position="28"/>
    </location>
</feature>
<dbReference type="EMBL" id="JALJOS010000006">
    <property type="protein sequence ID" value="KAK9837669.1"/>
    <property type="molecule type" value="Genomic_DNA"/>
</dbReference>